<protein>
    <submittedName>
        <fullName evidence="3">Unannotated protein</fullName>
    </submittedName>
</protein>
<reference evidence="3" key="1">
    <citation type="submission" date="2020-05" db="EMBL/GenBank/DDBJ databases">
        <authorList>
            <person name="Chiriac C."/>
            <person name="Salcher M."/>
            <person name="Ghai R."/>
            <person name="Kavagutti S V."/>
        </authorList>
    </citation>
    <scope>NUCLEOTIDE SEQUENCE</scope>
</reference>
<organism evidence="3">
    <name type="scientific">freshwater metagenome</name>
    <dbReference type="NCBI Taxonomy" id="449393"/>
    <lineage>
        <taxon>unclassified sequences</taxon>
        <taxon>metagenomes</taxon>
        <taxon>ecological metagenomes</taxon>
    </lineage>
</organism>
<evidence type="ECO:0000259" key="2">
    <source>
        <dbReference type="Pfam" id="PF10105"/>
    </source>
</evidence>
<name>A0A6J6HX10_9ZZZZ</name>
<evidence type="ECO:0000313" key="3">
    <source>
        <dbReference type="EMBL" id="CAB4617556.1"/>
    </source>
</evidence>
<dbReference type="AlphaFoldDB" id="A0A6J6HX10"/>
<feature type="domain" description="DUF2344" evidence="2">
    <location>
        <begin position="2"/>
        <end position="178"/>
    </location>
</feature>
<evidence type="ECO:0000256" key="1">
    <source>
        <dbReference type="SAM" id="MobiDB-lite"/>
    </source>
</evidence>
<dbReference type="InterPro" id="IPR018768">
    <property type="entry name" value="DUF2344"/>
</dbReference>
<proteinExistence type="predicted"/>
<dbReference type="NCBIfam" id="TIGR03936">
    <property type="entry name" value="sam_1_link_chp"/>
    <property type="match status" value="1"/>
</dbReference>
<feature type="region of interest" description="Disordered" evidence="1">
    <location>
        <begin position="241"/>
        <end position="280"/>
    </location>
</feature>
<dbReference type="Pfam" id="PF10105">
    <property type="entry name" value="DUF2344"/>
    <property type="match status" value="1"/>
</dbReference>
<sequence length="280" mass="30591">MRIRLRYSKHGKVRFTSHRDVARIWERVLRRAELPLARTEGFSPRPKMHFGLALSTGHESLGEYLDVDLREPEADEIDLGMLPERLSPLLPPGIEVEAVSVINRSDPSLQEAVTSCVWRIEVPGQSVDSLTSAVAAMLAADAIPVVRERKGKQVADDLRPGILHLSVLGSTPDDAPETGAVFEAELATQPRSIRPAELLAAFDPPLPEGRVCRIFQWINEDGATREPLSQGAHVTATAVAVAPREDHPDDRSHGRAHDTQDSVGSDGITDPATESAFDFV</sequence>
<dbReference type="EMBL" id="CAEZUP010000073">
    <property type="protein sequence ID" value="CAB4617556.1"/>
    <property type="molecule type" value="Genomic_DNA"/>
</dbReference>
<gene>
    <name evidence="3" type="ORF">UFOPK1835_01511</name>
</gene>
<accession>A0A6J6HX10</accession>
<feature type="compositionally biased region" description="Basic and acidic residues" evidence="1">
    <location>
        <begin position="243"/>
        <end position="260"/>
    </location>
</feature>